<dbReference type="SUPFAM" id="SSF53448">
    <property type="entry name" value="Nucleotide-diphospho-sugar transferases"/>
    <property type="match status" value="1"/>
</dbReference>
<evidence type="ECO:0000313" key="3">
    <source>
        <dbReference type="Proteomes" id="UP001159387"/>
    </source>
</evidence>
<keyword evidence="3" id="KW-1185">Reference proteome</keyword>
<dbReference type="Gene3D" id="3.90.550.10">
    <property type="entry name" value="Spore Coat Polysaccharide Biosynthesis Protein SpsA, Chain A"/>
    <property type="match status" value="1"/>
</dbReference>
<accession>A0AA43KAW4</accession>
<reference evidence="2 3" key="1">
    <citation type="journal article" date="2023" name="J. Phycol.">
        <title>Chrysosporum ovalisporum is synonymous with the true-branching cyanobacterium Umezakia natans (Nostocales/Aphanizomenonaceae).</title>
        <authorList>
            <person name="McGregor G.B."/>
            <person name="Sendall B.C."/>
            <person name="Niiyama Y."/>
            <person name="Tuji A."/>
            <person name="Willis A."/>
        </authorList>
    </citation>
    <scope>NUCLEOTIDE SEQUENCE [LARGE SCALE GENOMIC DNA]</scope>
    <source>
        <strain evidence="2 3">ANA360D</strain>
    </source>
</reference>
<evidence type="ECO:0000259" key="1">
    <source>
        <dbReference type="Pfam" id="PF00535"/>
    </source>
</evidence>
<comment type="caution">
    <text evidence="2">The sequence shown here is derived from an EMBL/GenBank/DDBJ whole genome shotgun (WGS) entry which is preliminary data.</text>
</comment>
<dbReference type="GO" id="GO:0016758">
    <property type="term" value="F:hexosyltransferase activity"/>
    <property type="evidence" value="ECO:0007669"/>
    <property type="project" value="UniProtKB-ARBA"/>
</dbReference>
<dbReference type="RefSeq" id="WP_280653680.1">
    <property type="nucleotide sequence ID" value="NZ_JANQDH010000026.1"/>
</dbReference>
<dbReference type="InterPro" id="IPR029044">
    <property type="entry name" value="Nucleotide-diphossugar_trans"/>
</dbReference>
<sequence>MSSINFSIKPEITVILCTYNRVNYLKNCIDSVVNQTCKDWELLVVDDGSQDNTFQVVDSYLQKFPNIRYLKHQNRKPGYTRNAGIQASFGNYITFIDSDDSYKPNHLDSRLKYMKANPEVDLIEGGCACEEEFFVVDYFQPDKTINIRECVLGATFFGKRHVFFQLQGFNNIPYGEDTEFWQRAEKIYQTQKIKQPETYIYTRAENSITKNVYIDQISSSS</sequence>
<dbReference type="EMBL" id="JANQDH010000026">
    <property type="protein sequence ID" value="MDH6059669.1"/>
    <property type="molecule type" value="Genomic_DNA"/>
</dbReference>
<protein>
    <submittedName>
        <fullName evidence="2">Glycosyltransferase family 2 protein</fullName>
    </submittedName>
</protein>
<gene>
    <name evidence="2" type="ORF">NWP17_04315</name>
</gene>
<dbReference type="PANTHER" id="PTHR22916:SF3">
    <property type="entry name" value="UDP-GLCNAC:BETAGAL BETA-1,3-N-ACETYLGLUCOSAMINYLTRANSFERASE-LIKE PROTEIN 1"/>
    <property type="match status" value="1"/>
</dbReference>
<feature type="domain" description="Glycosyltransferase 2-like" evidence="1">
    <location>
        <begin position="13"/>
        <end position="119"/>
    </location>
</feature>
<name>A0AA43KAW4_9CYAN</name>
<organism evidence="2 3">
    <name type="scientific">Chrysosporum bergii ANA360D</name>
    <dbReference type="NCBI Taxonomy" id="617107"/>
    <lineage>
        <taxon>Bacteria</taxon>
        <taxon>Bacillati</taxon>
        <taxon>Cyanobacteriota</taxon>
        <taxon>Cyanophyceae</taxon>
        <taxon>Nostocales</taxon>
        <taxon>Nodulariaceae</taxon>
        <taxon>Chrysosporum</taxon>
    </lineage>
</organism>
<dbReference type="AlphaFoldDB" id="A0AA43KAW4"/>
<dbReference type="CDD" id="cd00761">
    <property type="entry name" value="Glyco_tranf_GTA_type"/>
    <property type="match status" value="1"/>
</dbReference>
<dbReference type="Pfam" id="PF00535">
    <property type="entry name" value="Glycos_transf_2"/>
    <property type="match status" value="1"/>
</dbReference>
<dbReference type="Proteomes" id="UP001159387">
    <property type="component" value="Unassembled WGS sequence"/>
</dbReference>
<dbReference type="InterPro" id="IPR001173">
    <property type="entry name" value="Glyco_trans_2-like"/>
</dbReference>
<proteinExistence type="predicted"/>
<dbReference type="PANTHER" id="PTHR22916">
    <property type="entry name" value="GLYCOSYLTRANSFERASE"/>
    <property type="match status" value="1"/>
</dbReference>
<evidence type="ECO:0000313" key="2">
    <source>
        <dbReference type="EMBL" id="MDH6059669.1"/>
    </source>
</evidence>